<gene>
    <name evidence="1" type="ORF">GALL_469240</name>
</gene>
<accession>A0A1J5PV54</accession>
<dbReference type="EMBL" id="MLJW01003716">
    <property type="protein sequence ID" value="OIQ71460.1"/>
    <property type="molecule type" value="Genomic_DNA"/>
</dbReference>
<reference evidence="1" key="1">
    <citation type="submission" date="2016-10" db="EMBL/GenBank/DDBJ databases">
        <title>Sequence of Gallionella enrichment culture.</title>
        <authorList>
            <person name="Poehlein A."/>
            <person name="Muehling M."/>
            <person name="Daniel R."/>
        </authorList>
    </citation>
    <scope>NUCLEOTIDE SEQUENCE</scope>
</reference>
<sequence length="68" mass="7668">MGRALGTVASWFETRVAALLTMRSWHEASIYRRVSRQPAASASSTEQNQRVPLLIFISIFAYQRLLGV</sequence>
<comment type="caution">
    <text evidence="1">The sequence shown here is derived from an EMBL/GenBank/DDBJ whole genome shotgun (WGS) entry which is preliminary data.</text>
</comment>
<proteinExistence type="predicted"/>
<organism evidence="1">
    <name type="scientific">mine drainage metagenome</name>
    <dbReference type="NCBI Taxonomy" id="410659"/>
    <lineage>
        <taxon>unclassified sequences</taxon>
        <taxon>metagenomes</taxon>
        <taxon>ecological metagenomes</taxon>
    </lineage>
</organism>
<protein>
    <submittedName>
        <fullName evidence="1">Uncharacterized protein</fullName>
    </submittedName>
</protein>
<evidence type="ECO:0000313" key="1">
    <source>
        <dbReference type="EMBL" id="OIQ71460.1"/>
    </source>
</evidence>
<dbReference type="AlphaFoldDB" id="A0A1J5PV54"/>
<name>A0A1J5PV54_9ZZZZ</name>